<dbReference type="GO" id="GO:0008757">
    <property type="term" value="F:S-adenosylmethionine-dependent methyltransferase activity"/>
    <property type="evidence" value="ECO:0007669"/>
    <property type="project" value="InterPro"/>
</dbReference>
<dbReference type="Pfam" id="PF08241">
    <property type="entry name" value="Methyltransf_11"/>
    <property type="match status" value="1"/>
</dbReference>
<proteinExistence type="predicted"/>
<protein>
    <recommendedName>
        <fullName evidence="1">Methyltransferase type 11 domain-containing protein</fullName>
    </recommendedName>
</protein>
<dbReference type="AlphaFoldDB" id="A0A0F9BUZ0"/>
<feature type="domain" description="Methyltransferase type 11" evidence="1">
    <location>
        <begin position="45"/>
        <end position="145"/>
    </location>
</feature>
<evidence type="ECO:0000259" key="1">
    <source>
        <dbReference type="Pfam" id="PF08241"/>
    </source>
</evidence>
<reference evidence="2" key="1">
    <citation type="journal article" date="2015" name="Nature">
        <title>Complex archaea that bridge the gap between prokaryotes and eukaryotes.</title>
        <authorList>
            <person name="Spang A."/>
            <person name="Saw J.H."/>
            <person name="Jorgensen S.L."/>
            <person name="Zaremba-Niedzwiedzka K."/>
            <person name="Martijn J."/>
            <person name="Lind A.E."/>
            <person name="van Eijk R."/>
            <person name="Schleper C."/>
            <person name="Guy L."/>
            <person name="Ettema T.J."/>
        </authorList>
    </citation>
    <scope>NUCLEOTIDE SEQUENCE</scope>
</reference>
<organism evidence="2">
    <name type="scientific">marine sediment metagenome</name>
    <dbReference type="NCBI Taxonomy" id="412755"/>
    <lineage>
        <taxon>unclassified sequences</taxon>
        <taxon>metagenomes</taxon>
        <taxon>ecological metagenomes</taxon>
    </lineage>
</organism>
<dbReference type="Gene3D" id="3.40.50.150">
    <property type="entry name" value="Vaccinia Virus protein VP39"/>
    <property type="match status" value="1"/>
</dbReference>
<dbReference type="CDD" id="cd02440">
    <property type="entry name" value="AdoMet_MTases"/>
    <property type="match status" value="1"/>
</dbReference>
<dbReference type="InterPro" id="IPR013216">
    <property type="entry name" value="Methyltransf_11"/>
</dbReference>
<comment type="caution">
    <text evidence="2">The sequence shown here is derived from an EMBL/GenBank/DDBJ whole genome shotgun (WGS) entry which is preliminary data.</text>
</comment>
<accession>A0A0F9BUZ0</accession>
<dbReference type="EMBL" id="LAZR01047431">
    <property type="protein sequence ID" value="KKK94234.1"/>
    <property type="molecule type" value="Genomic_DNA"/>
</dbReference>
<sequence length="250" mass="29917">MKMGKYKEWKEYFQAKNKYSQNIPYCFYDLAGKYLPENKDAIIIDIGCGRSCEFENHLNLWDIYKHIILLDGNKDTIAKLIQYKYNYKRQFTVLEYIAPGRIPLDDKSVDYIYCSHMIEHLYFMDVYNLLKEFDRVLKSRGILVIRSAMLWFAFYETFDHIKPYPPLIFIQYLCGSDVDSPSYKMISNNYEVKELVYRYNTHLNNDNRLGSSNKIIDFLIQGTGCISRIFRIRKYKQTGYTIILRKNDEK</sequence>
<dbReference type="InterPro" id="IPR029063">
    <property type="entry name" value="SAM-dependent_MTases_sf"/>
</dbReference>
<name>A0A0F9BUZ0_9ZZZZ</name>
<gene>
    <name evidence="2" type="ORF">LCGC14_2684900</name>
</gene>
<evidence type="ECO:0000313" key="2">
    <source>
        <dbReference type="EMBL" id="KKK94234.1"/>
    </source>
</evidence>
<dbReference type="SUPFAM" id="SSF53335">
    <property type="entry name" value="S-adenosyl-L-methionine-dependent methyltransferases"/>
    <property type="match status" value="1"/>
</dbReference>